<dbReference type="RefSeq" id="WP_153940711.1">
    <property type="nucleotide sequence ID" value="NZ_CP045571.1"/>
</dbReference>
<dbReference type="InterPro" id="IPR007688">
    <property type="entry name" value="Conjugal_tfr_TrbL/VirB6"/>
</dbReference>
<evidence type="ECO:0000256" key="2">
    <source>
        <dbReference type="ARBA" id="ARBA00022692"/>
    </source>
</evidence>
<keyword evidence="6" id="KW-0732">Signal</keyword>
<feature type="transmembrane region" description="Helical" evidence="5">
    <location>
        <begin position="233"/>
        <end position="260"/>
    </location>
</feature>
<organism evidence="7 8">
    <name type="scientific">Acidithiobacillus thiooxidans ATCC 19377</name>
    <dbReference type="NCBI Taxonomy" id="637390"/>
    <lineage>
        <taxon>Bacteria</taxon>
        <taxon>Pseudomonadati</taxon>
        <taxon>Pseudomonadota</taxon>
        <taxon>Acidithiobacillia</taxon>
        <taxon>Acidithiobacillales</taxon>
        <taxon>Acidithiobacillaceae</taxon>
        <taxon>Acidithiobacillus</taxon>
    </lineage>
</organism>
<sequence>MLKTMAYILMVMFLGLFSITAFGGTPPTAAPTDGEKMQQYDPSCANNDYSHSCKIAWAALNHEYQKNNSVSQKIQDVLGGVATKIHGGKLIGIVTTVMVTADGMASHFIKYAEGIAGLLAGIAFVWLGIMIMLSQADIWHMGLRPLFSLIFVTGFTYFLLWKYNFFTSSVVDGFIFTAKVLIGGNSSKSVIVETIDKFQSNFFLMIHILTKTINEGHFSGSLWSMAGEFFSNIFNFFIDTMAIGVTSLISLILFVLFIALYLTYQMVIAVAIAVGPVFIPFLILPVTRGLFEGWMKMLIMGGIYLMTSTVIVGLVGTALVSITAQMGPSTSGVMINYGAYLELVIFEIVGILALLKSHEFAHAIGGSVSIGGMNAGSALVKMGTGAIKGG</sequence>
<dbReference type="Pfam" id="PF04610">
    <property type="entry name" value="TrbL"/>
    <property type="match status" value="1"/>
</dbReference>
<name>A0A5P9XSL1_ACITH</name>
<proteinExistence type="predicted"/>
<evidence type="ECO:0000256" key="1">
    <source>
        <dbReference type="ARBA" id="ARBA00004141"/>
    </source>
</evidence>
<dbReference type="KEGG" id="atx:GCD22_01881"/>
<dbReference type="GO" id="GO:0030255">
    <property type="term" value="P:protein secretion by the type IV secretion system"/>
    <property type="evidence" value="ECO:0007669"/>
    <property type="project" value="InterPro"/>
</dbReference>
<dbReference type="GeneID" id="60696201"/>
<keyword evidence="2 5" id="KW-0812">Transmembrane</keyword>
<feature type="transmembrane region" description="Helical" evidence="5">
    <location>
        <begin position="298"/>
        <end position="322"/>
    </location>
</feature>
<dbReference type="GO" id="GO:0016020">
    <property type="term" value="C:membrane"/>
    <property type="evidence" value="ECO:0007669"/>
    <property type="project" value="UniProtKB-SubCell"/>
</dbReference>
<protein>
    <recommendedName>
        <fullName evidence="9">TrbL/VirB6 plasmid conjugal transfer protein</fullName>
    </recommendedName>
</protein>
<evidence type="ECO:0000313" key="7">
    <source>
        <dbReference type="EMBL" id="QFX96156.1"/>
    </source>
</evidence>
<keyword evidence="4 5" id="KW-0472">Membrane</keyword>
<feature type="chain" id="PRO_5024437725" description="TrbL/VirB6 plasmid conjugal transfer protein" evidence="6">
    <location>
        <begin position="24"/>
        <end position="390"/>
    </location>
</feature>
<evidence type="ECO:0000256" key="6">
    <source>
        <dbReference type="SAM" id="SignalP"/>
    </source>
</evidence>
<evidence type="ECO:0000256" key="4">
    <source>
        <dbReference type="ARBA" id="ARBA00023136"/>
    </source>
</evidence>
<accession>A0A5P9XSL1</accession>
<feature type="signal peptide" evidence="6">
    <location>
        <begin position="1"/>
        <end position="23"/>
    </location>
</feature>
<feature type="transmembrane region" description="Helical" evidence="5">
    <location>
        <begin position="142"/>
        <end position="160"/>
    </location>
</feature>
<feature type="transmembrane region" description="Helical" evidence="5">
    <location>
        <begin position="116"/>
        <end position="136"/>
    </location>
</feature>
<gene>
    <name evidence="7" type="ORF">GCD22_01881</name>
</gene>
<feature type="transmembrane region" description="Helical" evidence="5">
    <location>
        <begin position="334"/>
        <end position="355"/>
    </location>
</feature>
<dbReference type="EMBL" id="CP045571">
    <property type="protein sequence ID" value="QFX96156.1"/>
    <property type="molecule type" value="Genomic_DNA"/>
</dbReference>
<feature type="transmembrane region" description="Helical" evidence="5">
    <location>
        <begin position="266"/>
        <end position="286"/>
    </location>
</feature>
<reference evidence="7 8" key="1">
    <citation type="submission" date="2019-10" db="EMBL/GenBank/DDBJ databases">
        <authorList>
            <person name="Wang R."/>
        </authorList>
    </citation>
    <scope>NUCLEOTIDE SEQUENCE [LARGE SCALE GENOMIC DNA]</scope>
    <source>
        <strain evidence="7 8">ATCC 19377</strain>
    </source>
</reference>
<evidence type="ECO:0008006" key="9">
    <source>
        <dbReference type="Google" id="ProtNLM"/>
    </source>
</evidence>
<evidence type="ECO:0000256" key="5">
    <source>
        <dbReference type="SAM" id="Phobius"/>
    </source>
</evidence>
<evidence type="ECO:0000256" key="3">
    <source>
        <dbReference type="ARBA" id="ARBA00022989"/>
    </source>
</evidence>
<evidence type="ECO:0000313" key="8">
    <source>
        <dbReference type="Proteomes" id="UP000363590"/>
    </source>
</evidence>
<dbReference type="Proteomes" id="UP000363590">
    <property type="component" value="Chromosome"/>
</dbReference>
<dbReference type="AlphaFoldDB" id="A0A5P9XSL1"/>
<keyword evidence="3 5" id="KW-1133">Transmembrane helix</keyword>
<comment type="subcellular location">
    <subcellularLocation>
        <location evidence="1">Membrane</location>
        <topology evidence="1">Multi-pass membrane protein</topology>
    </subcellularLocation>
</comment>